<dbReference type="PROSITE" id="PS51257">
    <property type="entry name" value="PROKAR_LIPOPROTEIN"/>
    <property type="match status" value="1"/>
</dbReference>
<dbReference type="RefSeq" id="WP_074879023.1">
    <property type="nucleotide sequence ID" value="NZ_FOXI01000010.1"/>
</dbReference>
<dbReference type="InterPro" id="IPR006311">
    <property type="entry name" value="TAT_signal"/>
</dbReference>
<dbReference type="Proteomes" id="UP000183769">
    <property type="component" value="Unassembled WGS sequence"/>
</dbReference>
<keyword evidence="2" id="KW-1185">Reference proteome</keyword>
<proteinExistence type="predicted"/>
<reference evidence="2" key="1">
    <citation type="submission" date="2016-10" db="EMBL/GenBank/DDBJ databases">
        <authorList>
            <person name="Varghese N."/>
            <person name="Submissions S."/>
        </authorList>
    </citation>
    <scope>NUCLEOTIDE SEQUENCE [LARGE SCALE GENOMIC DNA]</scope>
    <source>
        <strain evidence="2">CGMCC 1.10329</strain>
    </source>
</reference>
<dbReference type="EMBL" id="FOXI01000010">
    <property type="protein sequence ID" value="SFP85620.1"/>
    <property type="molecule type" value="Genomic_DNA"/>
</dbReference>
<accession>A0A1I5TRE9</accession>
<evidence type="ECO:0000313" key="2">
    <source>
        <dbReference type="Proteomes" id="UP000183769"/>
    </source>
</evidence>
<organism evidence="1 2">
    <name type="scientific">Halolamina pelagica</name>
    <dbReference type="NCBI Taxonomy" id="699431"/>
    <lineage>
        <taxon>Archaea</taxon>
        <taxon>Methanobacteriati</taxon>
        <taxon>Methanobacteriota</taxon>
        <taxon>Stenosarchaea group</taxon>
        <taxon>Halobacteria</taxon>
        <taxon>Halobacteriales</taxon>
        <taxon>Haloferacaceae</taxon>
    </lineage>
</organism>
<evidence type="ECO:0000313" key="1">
    <source>
        <dbReference type="EMBL" id="SFP85620.1"/>
    </source>
</evidence>
<protein>
    <submittedName>
        <fullName evidence="1">Uncharacterized protein</fullName>
    </submittedName>
</protein>
<name>A0A1I5TRE9_9EURY</name>
<sequence>MVPTLERRTLLGALTAAGAAGLAGCSLSPPRPDERTDEFRDWLHEPGTVRDPGHYPFAAIDVSTFAVRESAVDAEAYRDVESFVDYHLGPAGLGVDRVDWLVEGSVAGVAACSRSKDKLTDALEGNGYVERTTYREYTLYVPDGSGSPTSSVAVADDRVVSTGNVQQPVDAARAVIDTGAGETPRYAAAREPMVDLLDALDGDAMTYGRTRETVADSGVAQGVFEGMVADGSALSFDGDAAEGQWAFVHADADDVDLDAVQSWVDSQSDGTVGAFEDRSVSQSGRTALVTGSASIGEAPLLWP</sequence>
<dbReference type="AlphaFoldDB" id="A0A1I5TRE9"/>
<gene>
    <name evidence="1" type="ORF">SAMN05216277_11059</name>
</gene>
<dbReference type="PROSITE" id="PS51318">
    <property type="entry name" value="TAT"/>
    <property type="match status" value="1"/>
</dbReference>